<dbReference type="PATRIC" id="fig|1125725.3.peg.1610"/>
<evidence type="ECO:0000256" key="3">
    <source>
        <dbReference type="ARBA" id="ARBA00022801"/>
    </source>
</evidence>
<dbReference type="EMBL" id="AUZJ01000043">
    <property type="protein sequence ID" value="ERF60438.1"/>
    <property type="molecule type" value="Genomic_DNA"/>
</dbReference>
<dbReference type="Proteomes" id="UP000016412">
    <property type="component" value="Unassembled WGS sequence"/>
</dbReference>
<evidence type="ECO:0000256" key="2">
    <source>
        <dbReference type="ARBA" id="ARBA00013064"/>
    </source>
</evidence>
<accession>U1FKU1</accession>
<evidence type="ECO:0000256" key="5">
    <source>
        <dbReference type="PIRSR" id="PIRSR617867-1"/>
    </source>
</evidence>
<evidence type="ECO:0000256" key="1">
    <source>
        <dbReference type="ARBA" id="ARBA00011063"/>
    </source>
</evidence>
<sequence>MLSPLLSGVLPSAGLLFLFCFVYTDGMHRILFICHGNICRSPMAEFVMKDLVRKAGRERDFVIESAATSSEEIGNDIHRGTRKKLDDMGVAHEARSARRIVRSDYDAYDFLIGMDDENLYYMRKTFGEDREHKMSKLLEWCGVHRDVADPWYTGNFDATWDDVLAGCRAISAKLS</sequence>
<dbReference type="AlphaFoldDB" id="U1FKU1"/>
<dbReference type="InterPro" id="IPR017867">
    <property type="entry name" value="Tyr_phospatase_low_mol_wt"/>
</dbReference>
<keyword evidence="4" id="KW-0904">Protein phosphatase</keyword>
<feature type="active site" description="Nucleophile" evidence="5">
    <location>
        <position position="34"/>
    </location>
</feature>
<dbReference type="Gene3D" id="3.40.50.2300">
    <property type="match status" value="1"/>
</dbReference>
<organism evidence="7 8">
    <name type="scientific">Treponema socranskii subsp. socranskii VPI DR56BR1116 = ATCC 35536</name>
    <dbReference type="NCBI Taxonomy" id="1125725"/>
    <lineage>
        <taxon>Bacteria</taxon>
        <taxon>Pseudomonadati</taxon>
        <taxon>Spirochaetota</taxon>
        <taxon>Spirochaetia</taxon>
        <taxon>Spirochaetales</taxon>
        <taxon>Treponemataceae</taxon>
        <taxon>Treponema</taxon>
    </lineage>
</organism>
<dbReference type="eggNOG" id="COG0394">
    <property type="taxonomic scope" value="Bacteria"/>
</dbReference>
<feature type="active site" evidence="5">
    <location>
        <position position="40"/>
    </location>
</feature>
<dbReference type="Pfam" id="PF01451">
    <property type="entry name" value="LMWPc"/>
    <property type="match status" value="1"/>
</dbReference>
<dbReference type="EC" id="3.1.3.48" evidence="2"/>
<comment type="similarity">
    <text evidence="1">Belongs to the low molecular weight phosphotyrosine protein phosphatase family.</text>
</comment>
<dbReference type="InterPro" id="IPR036196">
    <property type="entry name" value="Ptyr_pPase_sf"/>
</dbReference>
<comment type="caution">
    <text evidence="7">The sequence shown here is derived from an EMBL/GenBank/DDBJ whole genome shotgun (WGS) entry which is preliminary data.</text>
</comment>
<evidence type="ECO:0000259" key="6">
    <source>
        <dbReference type="SMART" id="SM00226"/>
    </source>
</evidence>
<dbReference type="GO" id="GO:0004725">
    <property type="term" value="F:protein tyrosine phosphatase activity"/>
    <property type="evidence" value="ECO:0007669"/>
    <property type="project" value="UniProtKB-EC"/>
</dbReference>
<proteinExistence type="inferred from homology"/>
<name>U1FKU1_TRESO</name>
<dbReference type="PANTHER" id="PTHR11717">
    <property type="entry name" value="LOW MOLECULAR WEIGHT PROTEIN TYROSINE PHOSPHATASE"/>
    <property type="match status" value="1"/>
</dbReference>
<dbReference type="InterPro" id="IPR050438">
    <property type="entry name" value="LMW_PTPase"/>
</dbReference>
<evidence type="ECO:0000313" key="8">
    <source>
        <dbReference type="Proteomes" id="UP000016412"/>
    </source>
</evidence>
<dbReference type="PRINTS" id="PR00719">
    <property type="entry name" value="LMWPTPASE"/>
</dbReference>
<dbReference type="SMART" id="SM00226">
    <property type="entry name" value="LMWPc"/>
    <property type="match status" value="1"/>
</dbReference>
<feature type="active site" description="Proton donor" evidence="5">
    <location>
        <position position="149"/>
    </location>
</feature>
<keyword evidence="3" id="KW-0378">Hydrolase</keyword>
<evidence type="ECO:0000313" key="7">
    <source>
        <dbReference type="EMBL" id="ERF60438.1"/>
    </source>
</evidence>
<dbReference type="InterPro" id="IPR023485">
    <property type="entry name" value="Ptyr_pPase"/>
</dbReference>
<feature type="domain" description="Phosphotyrosine protein phosphatase I" evidence="6">
    <location>
        <begin position="28"/>
        <end position="173"/>
    </location>
</feature>
<evidence type="ECO:0000256" key="4">
    <source>
        <dbReference type="ARBA" id="ARBA00022912"/>
    </source>
</evidence>
<reference evidence="7 8" key="1">
    <citation type="submission" date="2013-08" db="EMBL/GenBank/DDBJ databases">
        <authorList>
            <person name="Durkin A.S."/>
            <person name="Haft D.R."/>
            <person name="McCorrison J."/>
            <person name="Torralba M."/>
            <person name="Gillis M."/>
            <person name="Haft D.H."/>
            <person name="Methe B."/>
            <person name="Sutton G."/>
            <person name="Nelson K.E."/>
        </authorList>
    </citation>
    <scope>NUCLEOTIDE SEQUENCE [LARGE SCALE GENOMIC DNA]</scope>
    <source>
        <strain evidence="7 8">VPI DR56BR1116</strain>
    </source>
</reference>
<dbReference type="PANTHER" id="PTHR11717:SF7">
    <property type="entry name" value="LOW MOLECULAR WEIGHT PHOSPHOTYROSINE PROTEIN PHOSPHATASE"/>
    <property type="match status" value="1"/>
</dbReference>
<dbReference type="SUPFAM" id="SSF52788">
    <property type="entry name" value="Phosphotyrosine protein phosphatases I"/>
    <property type="match status" value="1"/>
</dbReference>
<protein>
    <recommendedName>
        <fullName evidence="2">protein-tyrosine-phosphatase</fullName>
        <ecNumber evidence="2">3.1.3.48</ecNumber>
    </recommendedName>
</protein>
<dbReference type="STRING" id="1125725.HMPREF1325_2440"/>
<dbReference type="CDD" id="cd16343">
    <property type="entry name" value="LMWPTP"/>
    <property type="match status" value="1"/>
</dbReference>
<gene>
    <name evidence="7" type="ORF">HMPREF1325_2440</name>
</gene>